<dbReference type="PANTHER" id="PTHR11814">
    <property type="entry name" value="SULFATE TRANSPORTER"/>
    <property type="match status" value="1"/>
</dbReference>
<evidence type="ECO:0000256" key="2">
    <source>
        <dbReference type="ARBA" id="ARBA00022692"/>
    </source>
</evidence>
<gene>
    <name evidence="7" type="primary">sulP</name>
    <name evidence="7" type="ORF">QC825_04285</name>
</gene>
<evidence type="ECO:0000256" key="3">
    <source>
        <dbReference type="ARBA" id="ARBA00022989"/>
    </source>
</evidence>
<organism evidence="7 8">
    <name type="scientific">Larsenimonas suaedae</name>
    <dbReference type="NCBI Taxonomy" id="1851019"/>
    <lineage>
        <taxon>Bacteria</taxon>
        <taxon>Pseudomonadati</taxon>
        <taxon>Pseudomonadota</taxon>
        <taxon>Gammaproteobacteria</taxon>
        <taxon>Oceanospirillales</taxon>
        <taxon>Halomonadaceae</taxon>
        <taxon>Larsenimonas</taxon>
    </lineage>
</organism>
<dbReference type="Proteomes" id="UP001269375">
    <property type="component" value="Unassembled WGS sequence"/>
</dbReference>
<feature type="transmembrane region" description="Helical" evidence="5">
    <location>
        <begin position="70"/>
        <end position="97"/>
    </location>
</feature>
<dbReference type="PROSITE" id="PS50801">
    <property type="entry name" value="STAS"/>
    <property type="match status" value="1"/>
</dbReference>
<dbReference type="Gene3D" id="3.30.750.24">
    <property type="entry name" value="STAS domain"/>
    <property type="match status" value="1"/>
</dbReference>
<feature type="transmembrane region" description="Helical" evidence="5">
    <location>
        <begin position="109"/>
        <end position="129"/>
    </location>
</feature>
<feature type="transmembrane region" description="Helical" evidence="5">
    <location>
        <begin position="409"/>
        <end position="439"/>
    </location>
</feature>
<keyword evidence="8" id="KW-1185">Reference proteome</keyword>
<dbReference type="SUPFAM" id="SSF52091">
    <property type="entry name" value="SpoIIaa-like"/>
    <property type="match status" value="1"/>
</dbReference>
<keyword evidence="2 5" id="KW-0812">Transmembrane</keyword>
<feature type="transmembrane region" description="Helical" evidence="5">
    <location>
        <begin position="353"/>
        <end position="372"/>
    </location>
</feature>
<evidence type="ECO:0000313" key="7">
    <source>
        <dbReference type="EMBL" id="MDR5895295.1"/>
    </source>
</evidence>
<evidence type="ECO:0000256" key="1">
    <source>
        <dbReference type="ARBA" id="ARBA00004141"/>
    </source>
</evidence>
<sequence length="579" mass="61391">MASTATARRRVLKRLLPITEWLPGYNVRSLSDDALAAVIVTLMLIPQALAYALLAGVPAVVGLYASMLPLALYTFFGSSTTLSVGPMAVVSLMTASIASRWAAQGSGEYMVVVVALAALSGAMLLVMGLCRLGFFANFLSHPVIAGFISASALMIGVSQLPHLLGVSSSGDTLFAMLAALFKALPETNGTTLALGLVCIVMLLAARRWLEAALTALKLSAGMARFLTRLAPIVTVALATWATWGFGLESRGVEVLGTVASGLPSLSWPDLSFDQAKSLGGSALLISIIGFVEAMSVAQALATKRRERIDPDQELVGLGVANLGSAASGGFPVTGSLSRSVVNHEAGAATPASGLMAAVGVLIAIVTLTPVIAHLPTTVLSAIIIVSILSLLDVHTFVRSWRYYRGDAMAMLVTFVVTLWQGVETGLVTGAALSLMLYLYRTSRPHCAVLGRVPGTEHFRNIDRFEAVETDQNVIIVRIDESLYFANARFLEEKIDSLCAQVKNLKHLVLACQAINMIDASALDSLEEINQRLKESGIAFHLAEVKGPVMDRLKETTFLDNLGGGVHLSVYSAWEELHQG</sequence>
<dbReference type="InterPro" id="IPR002645">
    <property type="entry name" value="STAS_dom"/>
</dbReference>
<comment type="caution">
    <text evidence="7">The sequence shown here is derived from an EMBL/GenBank/DDBJ whole genome shotgun (WGS) entry which is preliminary data.</text>
</comment>
<feature type="transmembrane region" description="Helical" evidence="5">
    <location>
        <begin position="34"/>
        <end position="64"/>
    </location>
</feature>
<accession>A0ABU1GTD8</accession>
<feature type="transmembrane region" description="Helical" evidence="5">
    <location>
        <begin position="187"/>
        <end position="205"/>
    </location>
</feature>
<dbReference type="InterPro" id="IPR001902">
    <property type="entry name" value="SLC26A/SulP_fam"/>
</dbReference>
<dbReference type="InterPro" id="IPR036513">
    <property type="entry name" value="STAS_dom_sf"/>
</dbReference>
<dbReference type="InterPro" id="IPR011547">
    <property type="entry name" value="SLC26A/SulP_dom"/>
</dbReference>
<evidence type="ECO:0000256" key="4">
    <source>
        <dbReference type="ARBA" id="ARBA00023136"/>
    </source>
</evidence>
<name>A0ABU1GTD8_9GAMM</name>
<comment type="subcellular location">
    <subcellularLocation>
        <location evidence="1">Membrane</location>
        <topology evidence="1">Multi-pass membrane protein</topology>
    </subcellularLocation>
</comment>
<feature type="transmembrane region" description="Helical" evidence="5">
    <location>
        <begin position="278"/>
        <end position="297"/>
    </location>
</feature>
<dbReference type="NCBIfam" id="TIGR00815">
    <property type="entry name" value="sulP"/>
    <property type="match status" value="1"/>
</dbReference>
<feature type="transmembrane region" description="Helical" evidence="5">
    <location>
        <begin position="225"/>
        <end position="245"/>
    </location>
</feature>
<dbReference type="EMBL" id="JARWAO010000002">
    <property type="protein sequence ID" value="MDR5895295.1"/>
    <property type="molecule type" value="Genomic_DNA"/>
</dbReference>
<evidence type="ECO:0000259" key="6">
    <source>
        <dbReference type="PROSITE" id="PS50801"/>
    </source>
</evidence>
<evidence type="ECO:0000313" key="8">
    <source>
        <dbReference type="Proteomes" id="UP001269375"/>
    </source>
</evidence>
<keyword evidence="3 5" id="KW-1133">Transmembrane helix</keyword>
<dbReference type="CDD" id="cd07042">
    <property type="entry name" value="STAS_SulP_like_sulfate_transporter"/>
    <property type="match status" value="1"/>
</dbReference>
<dbReference type="RefSeq" id="WP_251590793.1">
    <property type="nucleotide sequence ID" value="NZ_JAMLJI010000001.1"/>
</dbReference>
<feature type="transmembrane region" description="Helical" evidence="5">
    <location>
        <begin position="378"/>
        <end position="397"/>
    </location>
</feature>
<dbReference type="Pfam" id="PF00916">
    <property type="entry name" value="Sulfate_transp"/>
    <property type="match status" value="1"/>
</dbReference>
<proteinExistence type="predicted"/>
<reference evidence="7 8" key="1">
    <citation type="submission" date="2023-04" db="EMBL/GenBank/DDBJ databases">
        <title>A long-awaited taxogenomic arrangement of the family Halomonadaceae.</title>
        <authorList>
            <person name="De La Haba R."/>
            <person name="Chuvochina M."/>
            <person name="Wittouck S."/>
            <person name="Arahal D.R."/>
            <person name="Sanchez-Porro C."/>
            <person name="Hugenholtz P."/>
            <person name="Ventosa A."/>
        </authorList>
    </citation>
    <scope>NUCLEOTIDE SEQUENCE [LARGE SCALE GENOMIC DNA]</scope>
    <source>
        <strain evidence="7 8">DSM 22428</strain>
    </source>
</reference>
<keyword evidence="4 5" id="KW-0472">Membrane</keyword>
<protein>
    <submittedName>
        <fullName evidence="7">Sulfate permease</fullName>
    </submittedName>
</protein>
<evidence type="ECO:0000256" key="5">
    <source>
        <dbReference type="SAM" id="Phobius"/>
    </source>
</evidence>
<feature type="domain" description="STAS" evidence="6">
    <location>
        <begin position="463"/>
        <end position="579"/>
    </location>
</feature>
<dbReference type="Pfam" id="PF01740">
    <property type="entry name" value="STAS"/>
    <property type="match status" value="1"/>
</dbReference>